<accession>A0A6B9LAE7</accession>
<sequence length="107" mass="12287">MAKELDFLTEEEEKTIMDMAACCFTTSSIAKALGYNHKDFLKEWLDKRSVVREAYDAGKLLADFQVINKQRELAESGNITAAQIFLKEIKEREVANIRDKILREDAN</sequence>
<dbReference type="EMBL" id="MN812211">
    <property type="protein sequence ID" value="QHB39002.1"/>
    <property type="molecule type" value="Genomic_DNA"/>
</dbReference>
<evidence type="ECO:0000313" key="2">
    <source>
        <dbReference type="Proteomes" id="UP000465101"/>
    </source>
</evidence>
<dbReference type="Proteomes" id="UP000465101">
    <property type="component" value="Segment"/>
</dbReference>
<gene>
    <name evidence="1" type="ORF">laban61_gp031</name>
</gene>
<protein>
    <submittedName>
        <fullName evidence="1">Uncharacterized protein</fullName>
    </submittedName>
</protein>
<keyword evidence="2" id="KW-1185">Reference proteome</keyword>
<evidence type="ECO:0000313" key="1">
    <source>
        <dbReference type="EMBL" id="QHB39002.1"/>
    </source>
</evidence>
<proteinExistence type="predicted"/>
<organism evidence="1 2">
    <name type="scientific">Flavobacterium phage vB_FspS_laban6-1</name>
    <dbReference type="NCBI Taxonomy" id="2686250"/>
    <lineage>
        <taxon>Viruses</taxon>
        <taxon>Duplodnaviria</taxon>
        <taxon>Heunggongvirae</taxon>
        <taxon>Uroviricota</taxon>
        <taxon>Caudoviricetes</taxon>
        <taxon>Duneviridae</taxon>
        <taxon>Labanvirus</taxon>
        <taxon>Labanvirus laban</taxon>
    </lineage>
</organism>
<reference evidence="1 2" key="1">
    <citation type="journal article" date="2020" name="Viruses">
        <title>Diversity and Host Interactions Among Virulent and Temperate Baltic Sea Flavobacterium Phages.</title>
        <authorList>
            <person name="Nilsson E."/>
            <person name="Bayfield O.W."/>
            <person name="Lundin D."/>
            <person name="Antson A.A."/>
            <person name="Holmfeldt K."/>
        </authorList>
    </citation>
    <scope>NUCLEOTIDE SEQUENCE [LARGE SCALE GENOMIC DNA]</scope>
</reference>
<name>A0A6B9LAE7_9CAUD</name>